<comment type="caution">
    <text evidence="2">The sequence shown here is derived from an EMBL/GenBank/DDBJ whole genome shotgun (WGS) entry which is preliminary data.</text>
</comment>
<gene>
    <name evidence="2" type="ORF">E2C01_005721</name>
</gene>
<name>A0A5B7CZW5_PORTR</name>
<keyword evidence="3" id="KW-1185">Reference proteome</keyword>
<dbReference type="EMBL" id="VSRR010000251">
    <property type="protein sequence ID" value="MPC13003.1"/>
    <property type="molecule type" value="Genomic_DNA"/>
</dbReference>
<evidence type="ECO:0000313" key="3">
    <source>
        <dbReference type="Proteomes" id="UP000324222"/>
    </source>
</evidence>
<evidence type="ECO:0000313" key="2">
    <source>
        <dbReference type="EMBL" id="MPC13003.1"/>
    </source>
</evidence>
<dbReference type="AlphaFoldDB" id="A0A5B7CZW5"/>
<evidence type="ECO:0000256" key="1">
    <source>
        <dbReference type="SAM" id="MobiDB-lite"/>
    </source>
</evidence>
<proteinExistence type="predicted"/>
<organism evidence="2 3">
    <name type="scientific">Portunus trituberculatus</name>
    <name type="common">Swimming crab</name>
    <name type="synonym">Neptunus trituberculatus</name>
    <dbReference type="NCBI Taxonomy" id="210409"/>
    <lineage>
        <taxon>Eukaryota</taxon>
        <taxon>Metazoa</taxon>
        <taxon>Ecdysozoa</taxon>
        <taxon>Arthropoda</taxon>
        <taxon>Crustacea</taxon>
        <taxon>Multicrustacea</taxon>
        <taxon>Malacostraca</taxon>
        <taxon>Eumalacostraca</taxon>
        <taxon>Eucarida</taxon>
        <taxon>Decapoda</taxon>
        <taxon>Pleocyemata</taxon>
        <taxon>Brachyura</taxon>
        <taxon>Eubrachyura</taxon>
        <taxon>Portunoidea</taxon>
        <taxon>Portunidae</taxon>
        <taxon>Portuninae</taxon>
        <taxon>Portunus</taxon>
    </lineage>
</organism>
<accession>A0A5B7CZW5</accession>
<sequence>MGGVTWRHGACPSLGGSGESGRQASLHAPGGRGVPSGVLLPLLLAWRKTPDVTRLRRHHAAGGGLVAARPCVLVIPCTE</sequence>
<dbReference type="Proteomes" id="UP000324222">
    <property type="component" value="Unassembled WGS sequence"/>
</dbReference>
<reference evidence="2 3" key="1">
    <citation type="submission" date="2019-05" db="EMBL/GenBank/DDBJ databases">
        <title>Another draft genome of Portunus trituberculatus and its Hox gene families provides insights of decapod evolution.</title>
        <authorList>
            <person name="Jeong J.-H."/>
            <person name="Song I."/>
            <person name="Kim S."/>
            <person name="Choi T."/>
            <person name="Kim D."/>
            <person name="Ryu S."/>
            <person name="Kim W."/>
        </authorList>
    </citation>
    <scope>NUCLEOTIDE SEQUENCE [LARGE SCALE GENOMIC DNA]</scope>
    <source>
        <tissue evidence="2">Muscle</tissue>
    </source>
</reference>
<protein>
    <submittedName>
        <fullName evidence="2">Uncharacterized protein</fullName>
    </submittedName>
</protein>
<feature type="region of interest" description="Disordered" evidence="1">
    <location>
        <begin position="1"/>
        <end position="34"/>
    </location>
</feature>